<dbReference type="RefSeq" id="WP_216488793.1">
    <property type="nucleotide sequence ID" value="NZ_JAHMHH010000001.1"/>
</dbReference>
<feature type="domain" description="Serine aminopeptidase S33" evidence="1">
    <location>
        <begin position="15"/>
        <end position="247"/>
    </location>
</feature>
<protein>
    <submittedName>
        <fullName evidence="2">Alpha/beta hydrolase</fullName>
    </submittedName>
</protein>
<dbReference type="InterPro" id="IPR022742">
    <property type="entry name" value="Hydrolase_4"/>
</dbReference>
<keyword evidence="2" id="KW-0378">Hydrolase</keyword>
<reference evidence="2" key="1">
    <citation type="submission" date="2021-06" db="EMBL/GenBank/DDBJ databases">
        <title>Novel Mycoplasma species detected in California sea lions (Zalophus californianus) from the USA.</title>
        <authorList>
            <person name="Volokhov D.V."/>
            <person name="Furtak V.A."/>
            <person name="Zagorodnyaya T.A."/>
        </authorList>
    </citation>
    <scope>NUCLEOTIDE SEQUENCE [LARGE SCALE GENOMIC DNA]</scope>
    <source>
        <strain evidence="2">CSL 5346</strain>
    </source>
</reference>
<dbReference type="PANTHER" id="PTHR43194:SF2">
    <property type="entry name" value="PEROXISOMAL MEMBRANE PROTEIN LPX1"/>
    <property type="match status" value="1"/>
</dbReference>
<name>A0ABS6DPS9_9MOLU</name>
<dbReference type="Proteomes" id="UP000718793">
    <property type="component" value="Unassembled WGS sequence"/>
</dbReference>
<evidence type="ECO:0000313" key="2">
    <source>
        <dbReference type="EMBL" id="MBU4692329.1"/>
    </source>
</evidence>
<keyword evidence="3" id="KW-1185">Reference proteome</keyword>
<dbReference type="GO" id="GO:0016787">
    <property type="term" value="F:hydrolase activity"/>
    <property type="evidence" value="ECO:0007669"/>
    <property type="project" value="UniProtKB-KW"/>
</dbReference>
<evidence type="ECO:0000259" key="1">
    <source>
        <dbReference type="Pfam" id="PF12146"/>
    </source>
</evidence>
<dbReference type="Pfam" id="PF12146">
    <property type="entry name" value="Hydrolase_4"/>
    <property type="match status" value="1"/>
</dbReference>
<proteinExistence type="predicted"/>
<organism evidence="2 3">
    <name type="scientific">Mycoplasma zalophi</name>
    <dbReference type="NCBI Taxonomy" id="191287"/>
    <lineage>
        <taxon>Bacteria</taxon>
        <taxon>Bacillati</taxon>
        <taxon>Mycoplasmatota</taxon>
        <taxon>Mollicutes</taxon>
        <taxon>Mycoplasmataceae</taxon>
        <taxon>Mycoplasma</taxon>
    </lineage>
</organism>
<accession>A0ABS6DPS9</accession>
<dbReference type="InterPro" id="IPR050228">
    <property type="entry name" value="Carboxylesterase_BioH"/>
</dbReference>
<dbReference type="PANTHER" id="PTHR43194">
    <property type="entry name" value="HYDROLASE ALPHA/BETA FOLD FAMILY"/>
    <property type="match status" value="1"/>
</dbReference>
<sequence length="263" mass="30748">MINYKYPYVFIDNNKPEQPIIFVHGFNSSCERFNIFAQNWKENDYYAISFPGNNNLKPLDNDEVSVESFSDILIKFIDDNNLKNVILVGHSMGGATISLAYKKRPELFSKMLYIAPMNKTSLAKQKDYLESYFPKTFEQYLDFLQALYYDISKFTNDKEWMKQNKESFDANDFNNETIVKLGYSLPNMQIMDKIEAGLNAINVPTLLVLGEKDGVIDRDTCLKYFQDNVKNVKTAYIPKTGHMMYEENFEEFMKIVTPFLREK</sequence>
<comment type="caution">
    <text evidence="2">The sequence shown here is derived from an EMBL/GenBank/DDBJ whole genome shotgun (WGS) entry which is preliminary data.</text>
</comment>
<evidence type="ECO:0000313" key="3">
    <source>
        <dbReference type="Proteomes" id="UP000718793"/>
    </source>
</evidence>
<dbReference type="EMBL" id="JAHMHH010000001">
    <property type="protein sequence ID" value="MBU4692329.1"/>
    <property type="molecule type" value="Genomic_DNA"/>
</dbReference>
<gene>
    <name evidence="2" type="ORF">KQ875_01810</name>
</gene>